<comment type="caution">
    <text evidence="1">The sequence shown here is derived from an EMBL/GenBank/DDBJ whole genome shotgun (WGS) entry which is preliminary data.</text>
</comment>
<gene>
    <name evidence="1" type="ORF">HMPREF9997_00838</name>
</gene>
<dbReference type="EMBL" id="AMEM01000013">
    <property type="protein sequence ID" value="EKX91235.1"/>
    <property type="molecule type" value="Genomic_DNA"/>
</dbReference>
<protein>
    <submittedName>
        <fullName evidence="1">Uncharacterized protein</fullName>
    </submittedName>
</protein>
<accession>L1MJM2</accession>
<dbReference type="AlphaFoldDB" id="L1MJM2"/>
<dbReference type="PATRIC" id="fig|1035195.3.peg.750"/>
<dbReference type="Proteomes" id="UP000010445">
    <property type="component" value="Unassembled WGS sequence"/>
</dbReference>
<evidence type="ECO:0000313" key="1">
    <source>
        <dbReference type="EMBL" id="EKX91235.1"/>
    </source>
</evidence>
<dbReference type="HOGENOM" id="CLU_1188336_0_0_11"/>
<reference evidence="1 2" key="1">
    <citation type="submission" date="2012-05" db="EMBL/GenBank/DDBJ databases">
        <authorList>
            <person name="Weinstock G."/>
            <person name="Sodergren E."/>
            <person name="Lobos E.A."/>
            <person name="Fulton L."/>
            <person name="Fulton R."/>
            <person name="Courtney L."/>
            <person name="Fronick C."/>
            <person name="O'Laughlin M."/>
            <person name="Godfrey J."/>
            <person name="Wilson R.M."/>
            <person name="Miner T."/>
            <person name="Farmer C."/>
            <person name="Delehaunty K."/>
            <person name="Cordes M."/>
            <person name="Minx P."/>
            <person name="Tomlinson C."/>
            <person name="Chen J."/>
            <person name="Wollam A."/>
            <person name="Pepin K.H."/>
            <person name="Bhonagiri V."/>
            <person name="Zhang X."/>
            <person name="Suruliraj S."/>
            <person name="Warren W."/>
            <person name="Mitreva M."/>
            <person name="Mardis E.R."/>
            <person name="Wilson R.K."/>
        </authorList>
    </citation>
    <scope>NUCLEOTIDE SEQUENCE [LARGE SCALE GENOMIC DNA]</scope>
    <source>
        <strain evidence="1 2">F0235</strain>
    </source>
</reference>
<proteinExistence type="predicted"/>
<evidence type="ECO:0000313" key="2">
    <source>
        <dbReference type="Proteomes" id="UP000010445"/>
    </source>
</evidence>
<organism evidence="1 2">
    <name type="scientific">Corynebacterium durum F0235</name>
    <dbReference type="NCBI Taxonomy" id="1035195"/>
    <lineage>
        <taxon>Bacteria</taxon>
        <taxon>Bacillati</taxon>
        <taxon>Actinomycetota</taxon>
        <taxon>Actinomycetes</taxon>
        <taxon>Mycobacteriales</taxon>
        <taxon>Corynebacteriaceae</taxon>
        <taxon>Corynebacterium</taxon>
    </lineage>
</organism>
<name>L1MJM2_9CORY</name>
<keyword evidence="2" id="KW-1185">Reference proteome</keyword>
<sequence>MAVIFDVDAVSKMSSEEEEKIQADFAEAFDAMDLVQAYIFSVNLPSLISGLNGGNRNLEEWQFDVFQKVWYTLLKCDSPLVAFSVENIKPWTRHSSLLKLMKKQDIAIEYLKFEGNRLKLSDPALWVVIQESVIPKLLNEVADQEKVPHMQGALDAILTVCEKYDWVFPSERVVWYILDGVADCNPGLPLFELCWSLYQEHLSWIKRVCDCVAISGEDREGVAELWKAARAAF</sequence>